<accession>A0AAD5JRU8</accession>
<reference evidence="1" key="1">
    <citation type="journal article" date="2022" name="Plant J.">
        <title>Strategies of tolerance reflected in two North American maple genomes.</title>
        <authorList>
            <person name="McEvoy S.L."/>
            <person name="Sezen U.U."/>
            <person name="Trouern-Trend A."/>
            <person name="McMahon S.M."/>
            <person name="Schaberg P.G."/>
            <person name="Yang J."/>
            <person name="Wegrzyn J.L."/>
            <person name="Swenson N.G."/>
        </authorList>
    </citation>
    <scope>NUCLEOTIDE SEQUENCE</scope>
    <source>
        <strain evidence="1">91603</strain>
    </source>
</reference>
<organism evidence="1 2">
    <name type="scientific">Acer negundo</name>
    <name type="common">Box elder</name>
    <dbReference type="NCBI Taxonomy" id="4023"/>
    <lineage>
        <taxon>Eukaryota</taxon>
        <taxon>Viridiplantae</taxon>
        <taxon>Streptophyta</taxon>
        <taxon>Embryophyta</taxon>
        <taxon>Tracheophyta</taxon>
        <taxon>Spermatophyta</taxon>
        <taxon>Magnoliopsida</taxon>
        <taxon>eudicotyledons</taxon>
        <taxon>Gunneridae</taxon>
        <taxon>Pentapetalae</taxon>
        <taxon>rosids</taxon>
        <taxon>malvids</taxon>
        <taxon>Sapindales</taxon>
        <taxon>Sapindaceae</taxon>
        <taxon>Hippocastanoideae</taxon>
        <taxon>Acereae</taxon>
        <taxon>Acer</taxon>
    </lineage>
</organism>
<reference evidence="1" key="2">
    <citation type="submission" date="2023-02" db="EMBL/GenBank/DDBJ databases">
        <authorList>
            <person name="Swenson N.G."/>
            <person name="Wegrzyn J.L."/>
            <person name="Mcevoy S.L."/>
        </authorList>
    </citation>
    <scope>NUCLEOTIDE SEQUENCE</scope>
    <source>
        <strain evidence="1">91603</strain>
        <tissue evidence="1">Leaf</tissue>
    </source>
</reference>
<comment type="caution">
    <text evidence="1">The sequence shown here is derived from an EMBL/GenBank/DDBJ whole genome shotgun (WGS) entry which is preliminary data.</text>
</comment>
<sequence>MCTSIDPCSVPAKSKMRSLPSRSVGTSLVRTCALGTYCNLLVLSLRFEREYFIGADQHIEHFWENVSSRSVCHYTETQQPISISTHSIFKLASLSQILEISDFVL</sequence>
<dbReference type="Proteomes" id="UP001064489">
    <property type="component" value="Chromosome 9"/>
</dbReference>
<protein>
    <submittedName>
        <fullName evidence="1">Uncharacterized protein</fullName>
    </submittedName>
</protein>
<proteinExistence type="predicted"/>
<gene>
    <name evidence="1" type="ORF">LWI28_005875</name>
</gene>
<evidence type="ECO:0000313" key="1">
    <source>
        <dbReference type="EMBL" id="KAI9200317.1"/>
    </source>
</evidence>
<dbReference type="AlphaFoldDB" id="A0AAD5JRU8"/>
<name>A0AAD5JRU8_ACENE</name>
<keyword evidence="2" id="KW-1185">Reference proteome</keyword>
<evidence type="ECO:0000313" key="2">
    <source>
        <dbReference type="Proteomes" id="UP001064489"/>
    </source>
</evidence>
<dbReference type="EMBL" id="JAJSOW010000001">
    <property type="protein sequence ID" value="KAI9200317.1"/>
    <property type="molecule type" value="Genomic_DNA"/>
</dbReference>